<accession>A0A2G8QXQ0</accession>
<dbReference type="RefSeq" id="WP_099913721.1">
    <property type="nucleotide sequence ID" value="NZ_AWWI01000182.1"/>
</dbReference>
<dbReference type="OrthoDB" id="7173339at2"/>
<dbReference type="Pfam" id="PF09976">
    <property type="entry name" value="TPR_21"/>
    <property type="match status" value="1"/>
</dbReference>
<protein>
    <recommendedName>
        <fullName evidence="2">Ancillary SecYEG translocon subunit/Cell division coordinator CpoB TPR domain-containing protein</fullName>
    </recommendedName>
</protein>
<keyword evidence="1" id="KW-0472">Membrane</keyword>
<name>A0A2G8QXQ0_9RHOB</name>
<proteinExistence type="predicted"/>
<feature type="transmembrane region" description="Helical" evidence="1">
    <location>
        <begin position="27"/>
        <end position="44"/>
    </location>
</feature>
<organism evidence="3 4">
    <name type="scientific">Puniceibacterium antarcticum</name>
    <dbReference type="NCBI Taxonomy" id="1206336"/>
    <lineage>
        <taxon>Bacteria</taxon>
        <taxon>Pseudomonadati</taxon>
        <taxon>Pseudomonadota</taxon>
        <taxon>Alphaproteobacteria</taxon>
        <taxon>Rhodobacterales</taxon>
        <taxon>Paracoccaceae</taxon>
        <taxon>Puniceibacterium</taxon>
    </lineage>
</organism>
<sequence length="218" mass="23099">MSNTDSFINEVTEEVRRDRLYGGLRKYGWIAVLGVILIVGGAAWREYQKVQDEAAAQAFGDAITAALEEPDTAARITALEAITPAQPGAKAVLNMLLASQQGDADQGAAATQTLESVANDNAVPLIYRQIASFKAMTSAHSTLTIDERRAGFQDLATPGSALRLLAEEQLALLDIEAGDTDAAIEKLKVILSDSQTTTGLRRRASQLIVSLGGTLDAA</sequence>
<comment type="caution">
    <text evidence="3">The sequence shown here is derived from an EMBL/GenBank/DDBJ whole genome shotgun (WGS) entry which is preliminary data.</text>
</comment>
<evidence type="ECO:0000259" key="2">
    <source>
        <dbReference type="Pfam" id="PF09976"/>
    </source>
</evidence>
<keyword evidence="1" id="KW-0812">Transmembrane</keyword>
<dbReference type="AlphaFoldDB" id="A0A2G8QXQ0"/>
<reference evidence="3 4" key="1">
    <citation type="submission" date="2013-09" db="EMBL/GenBank/DDBJ databases">
        <title>Genome sequencing of Phaeobacter antarcticus sp. nov. SM1211.</title>
        <authorList>
            <person name="Zhang X.-Y."/>
            <person name="Liu C."/>
            <person name="Chen X.-L."/>
            <person name="Xie B.-B."/>
            <person name="Qin Q.-L."/>
            <person name="Rong J.-C."/>
            <person name="Zhang Y.-Z."/>
        </authorList>
    </citation>
    <scope>NUCLEOTIDE SEQUENCE [LARGE SCALE GENOMIC DNA]</scope>
    <source>
        <strain evidence="3 4">SM1211</strain>
    </source>
</reference>
<dbReference type="InterPro" id="IPR018704">
    <property type="entry name" value="SecYEG/CpoB_TPR"/>
</dbReference>
<dbReference type="EMBL" id="AWWI01000182">
    <property type="protein sequence ID" value="PIL13688.1"/>
    <property type="molecule type" value="Genomic_DNA"/>
</dbReference>
<evidence type="ECO:0000313" key="4">
    <source>
        <dbReference type="Proteomes" id="UP000231259"/>
    </source>
</evidence>
<keyword evidence="1" id="KW-1133">Transmembrane helix</keyword>
<feature type="domain" description="Ancillary SecYEG translocon subunit/Cell division coordinator CpoB TPR" evidence="2">
    <location>
        <begin position="29"/>
        <end position="122"/>
    </location>
</feature>
<keyword evidence="4" id="KW-1185">Reference proteome</keyword>
<dbReference type="Proteomes" id="UP000231259">
    <property type="component" value="Unassembled WGS sequence"/>
</dbReference>
<evidence type="ECO:0000256" key="1">
    <source>
        <dbReference type="SAM" id="Phobius"/>
    </source>
</evidence>
<evidence type="ECO:0000313" key="3">
    <source>
        <dbReference type="EMBL" id="PIL13688.1"/>
    </source>
</evidence>
<gene>
    <name evidence="3" type="ORF">P775_27380</name>
</gene>